<dbReference type="InterPro" id="IPR050765">
    <property type="entry name" value="Riboflavin_Biosynth_HTPR"/>
</dbReference>
<name>A0A4Q8Y7P3_RHILE</name>
<dbReference type="SUPFAM" id="SSF53597">
    <property type="entry name" value="Dihydrofolate reductase-like"/>
    <property type="match status" value="1"/>
</dbReference>
<evidence type="ECO:0000256" key="3">
    <source>
        <dbReference type="ARBA" id="ARBA00023002"/>
    </source>
</evidence>
<feature type="domain" description="Bacterial bifunctional deaminase-reductase C-terminal" evidence="4">
    <location>
        <begin position="8"/>
        <end position="203"/>
    </location>
</feature>
<evidence type="ECO:0000259" key="4">
    <source>
        <dbReference type="Pfam" id="PF01872"/>
    </source>
</evidence>
<evidence type="ECO:0000313" key="5">
    <source>
        <dbReference type="EMBL" id="TAX74618.1"/>
    </source>
</evidence>
<dbReference type="Pfam" id="PF01872">
    <property type="entry name" value="RibD_C"/>
    <property type="match status" value="1"/>
</dbReference>
<dbReference type="GO" id="GO:0008703">
    <property type="term" value="F:5-amino-6-(5-phosphoribosylamino)uracil reductase activity"/>
    <property type="evidence" value="ECO:0007669"/>
    <property type="project" value="InterPro"/>
</dbReference>
<dbReference type="AlphaFoldDB" id="A0A4Q8Y7P3"/>
<dbReference type="Gene3D" id="3.40.430.10">
    <property type="entry name" value="Dihydrofolate Reductase, subunit A"/>
    <property type="match status" value="1"/>
</dbReference>
<sequence length="222" mass="24193">MVEITTLSEVTIDGKLSLGATASSKGLFDFYGDDLRAWFHGQRAAHDAIMVGAGTVLSDDPELTVRHAPGPNPLRIVPSSMGRLPLDAKLLNDGYPTVIVVSRAAKEADIEALKSKPNVEVVRCGERRVDLPGLMNILDARGIKSMIVEGGSRLLHSLHEARLVHRIVIKHIPVVTGLADAPSYMRPDQYSRAFELSKWRLVECFTKSGIAVTIYEPGTART</sequence>
<organism evidence="5 6">
    <name type="scientific">Rhizobium leguminosarum</name>
    <dbReference type="NCBI Taxonomy" id="384"/>
    <lineage>
        <taxon>Bacteria</taxon>
        <taxon>Pseudomonadati</taxon>
        <taxon>Pseudomonadota</taxon>
        <taxon>Alphaproteobacteria</taxon>
        <taxon>Hyphomicrobiales</taxon>
        <taxon>Rhizobiaceae</taxon>
        <taxon>Rhizobium/Agrobacterium group</taxon>
        <taxon>Rhizobium</taxon>
    </lineage>
</organism>
<reference evidence="5 6" key="1">
    <citation type="submission" date="2019-02" db="EMBL/GenBank/DDBJ databases">
        <title>The genomic architecture of introgression among sibling species of bacteria.</title>
        <authorList>
            <person name="Cavassim M.I.A."/>
            <person name="Moeskjaer S."/>
            <person name="Moslemi C."/>
            <person name="Fields B."/>
            <person name="Bachmann A."/>
            <person name="Vilhjalmsson B."/>
            <person name="Schierup M.H."/>
            <person name="Young J.P.W."/>
            <person name="Andersen S.U."/>
        </authorList>
    </citation>
    <scope>NUCLEOTIDE SEQUENCE [LARGE SCALE GENOMIC DNA]</scope>
    <source>
        <strain evidence="5 6">SM145A</strain>
    </source>
</reference>
<comment type="caution">
    <text evidence="5">The sequence shown here is derived from an EMBL/GenBank/DDBJ whole genome shotgun (WGS) entry which is preliminary data.</text>
</comment>
<dbReference type="RefSeq" id="WP_130694041.1">
    <property type="nucleotide sequence ID" value="NZ_SIPC01000001.1"/>
</dbReference>
<dbReference type="PANTHER" id="PTHR38011:SF7">
    <property type="entry name" value="2,5-DIAMINO-6-RIBOSYLAMINO-4(3H)-PYRIMIDINONE 5'-PHOSPHATE REDUCTASE"/>
    <property type="match status" value="1"/>
</dbReference>
<dbReference type="GO" id="GO:0009231">
    <property type="term" value="P:riboflavin biosynthetic process"/>
    <property type="evidence" value="ECO:0007669"/>
    <property type="project" value="InterPro"/>
</dbReference>
<evidence type="ECO:0000256" key="2">
    <source>
        <dbReference type="ARBA" id="ARBA00022857"/>
    </source>
</evidence>
<keyword evidence="2" id="KW-0521">NADP</keyword>
<dbReference type="InterPro" id="IPR002734">
    <property type="entry name" value="RibDG_C"/>
</dbReference>
<keyword evidence="3" id="KW-0560">Oxidoreductase</keyword>
<evidence type="ECO:0000313" key="6">
    <source>
        <dbReference type="Proteomes" id="UP000293652"/>
    </source>
</evidence>
<dbReference type="Proteomes" id="UP000293652">
    <property type="component" value="Unassembled WGS sequence"/>
</dbReference>
<accession>A0A4Q8Y7P3</accession>
<comment type="pathway">
    <text evidence="1">Cofactor biosynthesis; riboflavin biosynthesis.</text>
</comment>
<dbReference type="PANTHER" id="PTHR38011">
    <property type="entry name" value="DIHYDROFOLATE REDUCTASE FAMILY PROTEIN (AFU_ORTHOLOGUE AFUA_8G06820)"/>
    <property type="match status" value="1"/>
</dbReference>
<dbReference type="InterPro" id="IPR024072">
    <property type="entry name" value="DHFR-like_dom_sf"/>
</dbReference>
<evidence type="ECO:0000256" key="1">
    <source>
        <dbReference type="ARBA" id="ARBA00005104"/>
    </source>
</evidence>
<gene>
    <name evidence="5" type="ORF">ELI03_04135</name>
</gene>
<dbReference type="EMBL" id="SIPC01000001">
    <property type="protein sequence ID" value="TAX74618.1"/>
    <property type="molecule type" value="Genomic_DNA"/>
</dbReference>
<protein>
    <submittedName>
        <fullName evidence="5">Deaminase</fullName>
    </submittedName>
</protein>
<proteinExistence type="predicted"/>